<name>A0A1F4Q1S5_UNCSA</name>
<protein>
    <recommendedName>
        <fullName evidence="3">DUF2283 domain-containing protein</fullName>
    </recommendedName>
</protein>
<proteinExistence type="predicted"/>
<evidence type="ECO:0008006" key="3">
    <source>
        <dbReference type="Google" id="ProtNLM"/>
    </source>
</evidence>
<evidence type="ECO:0000313" key="1">
    <source>
        <dbReference type="EMBL" id="OGB89830.1"/>
    </source>
</evidence>
<sequence length="91" mass="10304">MQISLDASEGLLYIQVSEGKVSKTVELDSENEIYVDLDKRNKVLGFEFINPVHVSGKELNTFAKQFNVPLLKILSPEGMKKLTRRRELVPA</sequence>
<dbReference type="InterPro" id="IPR019270">
    <property type="entry name" value="DUF2283"/>
</dbReference>
<accession>A0A1F4Q1S5</accession>
<organism evidence="1 2">
    <name type="scientific">candidate division WOR-1 bacterium RIFCSPHIGHO2_01_FULL_53_15</name>
    <dbReference type="NCBI Taxonomy" id="1802564"/>
    <lineage>
        <taxon>Bacteria</taxon>
        <taxon>Bacillati</taxon>
        <taxon>Saganbacteria</taxon>
    </lineage>
</organism>
<evidence type="ECO:0000313" key="2">
    <source>
        <dbReference type="Proteomes" id="UP000178724"/>
    </source>
</evidence>
<comment type="caution">
    <text evidence="1">The sequence shown here is derived from an EMBL/GenBank/DDBJ whole genome shotgun (WGS) entry which is preliminary data.</text>
</comment>
<dbReference type="Pfam" id="PF10049">
    <property type="entry name" value="DUF2283"/>
    <property type="match status" value="1"/>
</dbReference>
<gene>
    <name evidence="1" type="ORF">A2625_05205</name>
</gene>
<reference evidence="1 2" key="1">
    <citation type="journal article" date="2016" name="Nat. Commun.">
        <title>Thousands of microbial genomes shed light on interconnected biogeochemical processes in an aquifer system.</title>
        <authorList>
            <person name="Anantharaman K."/>
            <person name="Brown C.T."/>
            <person name="Hug L.A."/>
            <person name="Sharon I."/>
            <person name="Castelle C.J."/>
            <person name="Probst A.J."/>
            <person name="Thomas B.C."/>
            <person name="Singh A."/>
            <person name="Wilkins M.J."/>
            <person name="Karaoz U."/>
            <person name="Brodie E.L."/>
            <person name="Williams K.H."/>
            <person name="Hubbard S.S."/>
            <person name="Banfield J.F."/>
        </authorList>
    </citation>
    <scope>NUCLEOTIDE SEQUENCE [LARGE SCALE GENOMIC DNA]</scope>
</reference>
<dbReference type="EMBL" id="METM01000020">
    <property type="protein sequence ID" value="OGB89830.1"/>
    <property type="molecule type" value="Genomic_DNA"/>
</dbReference>
<dbReference type="Proteomes" id="UP000178724">
    <property type="component" value="Unassembled WGS sequence"/>
</dbReference>
<dbReference type="AlphaFoldDB" id="A0A1F4Q1S5"/>